<keyword evidence="7" id="KW-0472">Membrane</keyword>
<dbReference type="GeneID" id="64859420"/>
<evidence type="ECO:0000256" key="7">
    <source>
        <dbReference type="ARBA" id="ARBA00023136"/>
    </source>
</evidence>
<accession>A0A8H2VJ18</accession>
<keyword evidence="4" id="KW-0967">Endosome</keyword>
<dbReference type="InterPro" id="IPR001683">
    <property type="entry name" value="PX_dom"/>
</dbReference>
<name>A0A8H2VJ18_9SACH</name>
<feature type="compositionally biased region" description="Low complexity" evidence="8">
    <location>
        <begin position="503"/>
        <end position="517"/>
    </location>
</feature>
<dbReference type="Gene3D" id="3.30.1520.10">
    <property type="entry name" value="Phox-like domain"/>
    <property type="match status" value="1"/>
</dbReference>
<evidence type="ECO:0000259" key="9">
    <source>
        <dbReference type="PROSITE" id="PS50195"/>
    </source>
</evidence>
<feature type="compositionally biased region" description="Low complexity" evidence="8">
    <location>
        <begin position="1"/>
        <end position="14"/>
    </location>
</feature>
<dbReference type="PANTHER" id="PTHR46979:SF2">
    <property type="entry name" value="SORTING NEXIN-41"/>
    <property type="match status" value="1"/>
</dbReference>
<dbReference type="SUPFAM" id="SSF64268">
    <property type="entry name" value="PX domain"/>
    <property type="match status" value="1"/>
</dbReference>
<evidence type="ECO:0000256" key="1">
    <source>
        <dbReference type="ARBA" id="ARBA00004481"/>
    </source>
</evidence>
<sequence>MNNINIFDNLNNNNIDEEEEEEEEEEEDNNPFSGTNHMFASGMAGVPDPDTLSKTPDLKLGYEYPQQQSNGNKSATTKNTAIESQGEDSPYNDGDLSTVSSRTHSSSNGSDTDSQGSHTNSNSNSQYEPYENLSLSVALAQQQNQENIIQDQKDWKIMITESGNFNDQWGKHAIGYVIQYNDKEVIRRYSEFSSLHDLLIKFFPTIVIPPIPSKHSLMKYFLNPINAQYDTKVIEKRKRKFASFLNNCNNIPEIKSHIIFQNFLDPEFAWKDVIHSPPVTILPQNNLLAPPLNQVKPSPLHPLLPSPSTSNSPTHLQIMDSLKDNNELMNVAKEFIKIESLLSHYLGTLQPIYNEVKHNKFHLSSLSGQFAELGAFYNALSIENLPFGKLSSCIEKIGRSYDIKYVSMEVLTEGIQNLLEENIEEIVKLLIDSRRVIVFKNMKLCQYQIVKITLQKRQNRLKELNEFEDKLNRLDLALSRDASSSRTVATVVDNLKKKDNDTKSNNNNPPQNPNKTVENNDDSNGPDMDQIKLEQKHIQLQFQLQKKRKKINKYTSKLDSLGPEFLTKTERDLESKKIAKEIEKLNECFKVIQRDIKEVNLSSMTSLANLLQYVQKKLDFMLHGIVKLILNYNLECLKAWKEAKTLINEM</sequence>
<organism evidence="10 11">
    <name type="scientific">Maudiozyma barnettii</name>
    <dbReference type="NCBI Taxonomy" id="61262"/>
    <lineage>
        <taxon>Eukaryota</taxon>
        <taxon>Fungi</taxon>
        <taxon>Dikarya</taxon>
        <taxon>Ascomycota</taxon>
        <taxon>Saccharomycotina</taxon>
        <taxon>Saccharomycetes</taxon>
        <taxon>Saccharomycetales</taxon>
        <taxon>Saccharomycetaceae</taxon>
        <taxon>Maudiozyma</taxon>
    </lineage>
</organism>
<dbReference type="Pfam" id="PF00787">
    <property type="entry name" value="PX"/>
    <property type="match status" value="1"/>
</dbReference>
<gene>
    <name evidence="10" type="ORF">KABA2_09S02574</name>
</gene>
<dbReference type="InterPro" id="IPR044106">
    <property type="entry name" value="PX_Snx41/Atg20"/>
</dbReference>
<dbReference type="EMBL" id="CAEFZW010000009">
    <property type="protein sequence ID" value="CAB4256347.1"/>
    <property type="molecule type" value="Genomic_DNA"/>
</dbReference>
<feature type="compositionally biased region" description="Acidic residues" evidence="8">
    <location>
        <begin position="15"/>
        <end position="29"/>
    </location>
</feature>
<keyword evidence="3" id="KW-0813">Transport</keyword>
<evidence type="ECO:0000256" key="4">
    <source>
        <dbReference type="ARBA" id="ARBA00022753"/>
    </source>
</evidence>
<dbReference type="InterPro" id="IPR051079">
    <property type="entry name" value="Sorting_Nexin_Autophagy"/>
</dbReference>
<comment type="subcellular location">
    <subcellularLocation>
        <location evidence="1">Endosome membrane</location>
        <topology evidence="1">Peripheral membrane protein</topology>
    </subcellularLocation>
</comment>
<dbReference type="GO" id="GO:0015031">
    <property type="term" value="P:protein transport"/>
    <property type="evidence" value="ECO:0007669"/>
    <property type="project" value="UniProtKB-KW"/>
</dbReference>
<dbReference type="AlphaFoldDB" id="A0A8H2VJ18"/>
<comment type="caution">
    <text evidence="10">The sequence shown here is derived from an EMBL/GenBank/DDBJ whole genome shotgun (WGS) entry which is preliminary data.</text>
</comment>
<dbReference type="Proteomes" id="UP000644660">
    <property type="component" value="Unassembled WGS sequence"/>
</dbReference>
<evidence type="ECO:0000256" key="8">
    <source>
        <dbReference type="SAM" id="MobiDB-lite"/>
    </source>
</evidence>
<dbReference type="CDD" id="cd06867">
    <property type="entry name" value="PX_SNX41_42"/>
    <property type="match status" value="1"/>
</dbReference>
<dbReference type="GO" id="GO:0035091">
    <property type="term" value="F:phosphatidylinositol binding"/>
    <property type="evidence" value="ECO:0007669"/>
    <property type="project" value="InterPro"/>
</dbReference>
<feature type="region of interest" description="Disordered" evidence="8">
    <location>
        <begin position="1"/>
        <end position="128"/>
    </location>
</feature>
<keyword evidence="6" id="KW-0446">Lipid-binding</keyword>
<comment type="similarity">
    <text evidence="2">Belongs to the sorting nexin family.</text>
</comment>
<dbReference type="InterPro" id="IPR036871">
    <property type="entry name" value="PX_dom_sf"/>
</dbReference>
<evidence type="ECO:0000256" key="2">
    <source>
        <dbReference type="ARBA" id="ARBA00010883"/>
    </source>
</evidence>
<dbReference type="RefSeq" id="XP_041408191.1">
    <property type="nucleotide sequence ID" value="XM_041552257.1"/>
</dbReference>
<dbReference type="GO" id="GO:0010008">
    <property type="term" value="C:endosome membrane"/>
    <property type="evidence" value="ECO:0007669"/>
    <property type="project" value="UniProtKB-SubCell"/>
</dbReference>
<dbReference type="PROSITE" id="PS50195">
    <property type="entry name" value="PX"/>
    <property type="match status" value="1"/>
</dbReference>
<feature type="compositionally biased region" description="Polar residues" evidence="8">
    <location>
        <begin position="113"/>
        <end position="127"/>
    </location>
</feature>
<evidence type="ECO:0000313" key="11">
    <source>
        <dbReference type="Proteomes" id="UP000644660"/>
    </source>
</evidence>
<reference evidence="10 11" key="1">
    <citation type="submission" date="2020-05" db="EMBL/GenBank/DDBJ databases">
        <authorList>
            <person name="Casaregola S."/>
            <person name="Devillers H."/>
            <person name="Grondin C."/>
        </authorList>
    </citation>
    <scope>NUCLEOTIDE SEQUENCE [LARGE SCALE GENOMIC DNA]</scope>
    <source>
        <strain evidence="10 11">CLIB 1767</strain>
    </source>
</reference>
<feature type="compositionally biased region" description="Polar residues" evidence="8">
    <location>
        <begin position="65"/>
        <end position="83"/>
    </location>
</feature>
<keyword evidence="5" id="KW-0653">Protein transport</keyword>
<evidence type="ECO:0000313" key="10">
    <source>
        <dbReference type="EMBL" id="CAB4256347.1"/>
    </source>
</evidence>
<feature type="compositionally biased region" description="Low complexity" evidence="8">
    <location>
        <begin position="97"/>
        <end position="112"/>
    </location>
</feature>
<dbReference type="GO" id="GO:0005829">
    <property type="term" value="C:cytosol"/>
    <property type="evidence" value="ECO:0007669"/>
    <property type="project" value="GOC"/>
</dbReference>
<evidence type="ECO:0000256" key="6">
    <source>
        <dbReference type="ARBA" id="ARBA00023121"/>
    </source>
</evidence>
<dbReference type="SMART" id="SM00312">
    <property type="entry name" value="PX"/>
    <property type="match status" value="1"/>
</dbReference>
<evidence type="ECO:0000256" key="3">
    <source>
        <dbReference type="ARBA" id="ARBA00022448"/>
    </source>
</evidence>
<protein>
    <submittedName>
        <fullName evidence="10">Similar to Saccharomyces cerevisiae YDR425W SNX41 Sorting nexin, involved in the retrieval of late-Golgi SNAREs from the post-Golgi endosome to the trans-Golgi network</fullName>
    </submittedName>
</protein>
<feature type="region of interest" description="Disordered" evidence="8">
    <location>
        <begin position="489"/>
        <end position="529"/>
    </location>
</feature>
<feature type="domain" description="PX" evidence="9">
    <location>
        <begin position="133"/>
        <end position="270"/>
    </location>
</feature>
<keyword evidence="11" id="KW-1185">Reference proteome</keyword>
<proteinExistence type="inferred from homology"/>
<dbReference type="GO" id="GO:0042147">
    <property type="term" value="P:retrograde transport, endosome to Golgi"/>
    <property type="evidence" value="ECO:0007669"/>
    <property type="project" value="InterPro"/>
</dbReference>
<evidence type="ECO:0000256" key="5">
    <source>
        <dbReference type="ARBA" id="ARBA00022927"/>
    </source>
</evidence>
<dbReference type="PANTHER" id="PTHR46979">
    <property type="entry name" value="SORTING NEXIN-41"/>
    <property type="match status" value="1"/>
</dbReference>